<protein>
    <submittedName>
        <fullName evidence="7">Uncharacterized membrane protein</fullName>
    </submittedName>
</protein>
<evidence type="ECO:0000256" key="1">
    <source>
        <dbReference type="ARBA" id="ARBA00004141"/>
    </source>
</evidence>
<name>A0A0S7BCS3_9CHLR</name>
<gene>
    <name evidence="7" type="ORF">LARV_03350</name>
</gene>
<accession>A0A0S7BCS3</accession>
<dbReference type="InterPro" id="IPR050925">
    <property type="entry name" value="Rhomboid_protease_S54"/>
</dbReference>
<keyword evidence="3 5" id="KW-1133">Transmembrane helix</keyword>
<dbReference type="PANTHER" id="PTHR43731:SF26">
    <property type="entry name" value="RHOMBOID-LIKE PROTEIN 10, CHLOROPLASTIC"/>
    <property type="match status" value="1"/>
</dbReference>
<keyword evidence="8" id="KW-1185">Reference proteome</keyword>
<dbReference type="STRING" id="360412.LARV_03350"/>
<organism evidence="7">
    <name type="scientific">Longilinea arvoryzae</name>
    <dbReference type="NCBI Taxonomy" id="360412"/>
    <lineage>
        <taxon>Bacteria</taxon>
        <taxon>Bacillati</taxon>
        <taxon>Chloroflexota</taxon>
        <taxon>Anaerolineae</taxon>
        <taxon>Anaerolineales</taxon>
        <taxon>Anaerolineaceae</taxon>
        <taxon>Longilinea</taxon>
    </lineage>
</organism>
<dbReference type="AlphaFoldDB" id="A0A0S7BCS3"/>
<dbReference type="Gene3D" id="1.20.1540.10">
    <property type="entry name" value="Rhomboid-like"/>
    <property type="match status" value="1"/>
</dbReference>
<dbReference type="SUPFAM" id="SSF144091">
    <property type="entry name" value="Rhomboid-like"/>
    <property type="match status" value="1"/>
</dbReference>
<dbReference type="InterPro" id="IPR035952">
    <property type="entry name" value="Rhomboid-like_sf"/>
</dbReference>
<feature type="transmembrane region" description="Helical" evidence="5">
    <location>
        <begin position="31"/>
        <end position="50"/>
    </location>
</feature>
<keyword evidence="4 5" id="KW-0472">Membrane</keyword>
<feature type="domain" description="Peptidase S54 rhomboid" evidence="6">
    <location>
        <begin position="73"/>
        <end position="207"/>
    </location>
</feature>
<keyword evidence="2 5" id="KW-0812">Transmembrane</keyword>
<dbReference type="OrthoDB" id="9813074at2"/>
<dbReference type="RefSeq" id="WP_075074730.1">
    <property type="nucleotide sequence ID" value="NZ_DF967972.1"/>
</dbReference>
<dbReference type="Proteomes" id="UP000055060">
    <property type="component" value="Unassembled WGS sequence"/>
</dbReference>
<feature type="transmembrane region" description="Helical" evidence="5">
    <location>
        <begin position="138"/>
        <end position="156"/>
    </location>
</feature>
<reference evidence="7" key="1">
    <citation type="submission" date="2015-07" db="EMBL/GenBank/DDBJ databases">
        <title>Draft Genome Sequences of Anaerolinea thermolimosa IMO-1, Bellilinea caldifistulae GOMI-1, Leptolinea tardivitalis YMTK-2, Levilinea saccharolytica KIBI-1,Longilinea arvoryzae KOME-1, Previously Described as Members of the Anaerolineaceae (Chloroflexi).</title>
        <authorList>
            <person name="Sekiguchi Y."/>
            <person name="Ohashi A."/>
            <person name="Matsuura N."/>
            <person name="Tourlousse M.D."/>
        </authorList>
    </citation>
    <scope>NUCLEOTIDE SEQUENCE [LARGE SCALE GENOMIC DNA]</scope>
    <source>
        <strain evidence="7">KOME-1</strain>
    </source>
</reference>
<dbReference type="GO" id="GO:0016020">
    <property type="term" value="C:membrane"/>
    <property type="evidence" value="ECO:0007669"/>
    <property type="project" value="UniProtKB-SubCell"/>
</dbReference>
<dbReference type="Pfam" id="PF01694">
    <property type="entry name" value="Rhomboid"/>
    <property type="match status" value="1"/>
</dbReference>
<sequence>MNNPYSGTSEGPVNPPPQPIVRWRLPAQKPYVTYFLIGSCVLVYLAQVIAKALTGYDIPALYGMKINEYIVAGQYWRLITPMWLHGSVAHIFFNMYALFAIGRGLEQQYGHLRYTILYMVSGFAGNVMSFLLTANPSLGASTAIFGLVAAEGIFIYQNRKLFRNARAMLANTIVIVVINLAMGLMGSVDNNGHLGGLMGGLLLAWFGGPLWKVTEIPGGFELVDQRDSNLTILVGAAVTLLFGVMAFLIK</sequence>
<dbReference type="InterPro" id="IPR022764">
    <property type="entry name" value="Peptidase_S54_rhomboid_dom"/>
</dbReference>
<dbReference type="EMBL" id="DF967972">
    <property type="protein sequence ID" value="GAP15559.1"/>
    <property type="molecule type" value="Genomic_DNA"/>
</dbReference>
<feature type="transmembrane region" description="Helical" evidence="5">
    <location>
        <begin position="168"/>
        <end position="188"/>
    </location>
</feature>
<dbReference type="PANTHER" id="PTHR43731">
    <property type="entry name" value="RHOMBOID PROTEASE"/>
    <property type="match status" value="1"/>
</dbReference>
<evidence type="ECO:0000256" key="4">
    <source>
        <dbReference type="ARBA" id="ARBA00023136"/>
    </source>
</evidence>
<feature type="transmembrane region" description="Helical" evidence="5">
    <location>
        <begin position="114"/>
        <end position="132"/>
    </location>
</feature>
<evidence type="ECO:0000259" key="6">
    <source>
        <dbReference type="Pfam" id="PF01694"/>
    </source>
</evidence>
<dbReference type="GO" id="GO:0004252">
    <property type="term" value="F:serine-type endopeptidase activity"/>
    <property type="evidence" value="ECO:0007669"/>
    <property type="project" value="InterPro"/>
</dbReference>
<evidence type="ECO:0000313" key="8">
    <source>
        <dbReference type="Proteomes" id="UP000055060"/>
    </source>
</evidence>
<evidence type="ECO:0000256" key="2">
    <source>
        <dbReference type="ARBA" id="ARBA00022692"/>
    </source>
</evidence>
<feature type="transmembrane region" description="Helical" evidence="5">
    <location>
        <begin position="82"/>
        <end position="102"/>
    </location>
</feature>
<proteinExistence type="predicted"/>
<evidence type="ECO:0000256" key="3">
    <source>
        <dbReference type="ARBA" id="ARBA00022989"/>
    </source>
</evidence>
<comment type="subcellular location">
    <subcellularLocation>
        <location evidence="1">Membrane</location>
        <topology evidence="1">Multi-pass membrane protein</topology>
    </subcellularLocation>
</comment>
<evidence type="ECO:0000256" key="5">
    <source>
        <dbReference type="SAM" id="Phobius"/>
    </source>
</evidence>
<evidence type="ECO:0000313" key="7">
    <source>
        <dbReference type="EMBL" id="GAP15559.1"/>
    </source>
</evidence>
<feature type="transmembrane region" description="Helical" evidence="5">
    <location>
        <begin position="232"/>
        <end position="249"/>
    </location>
</feature>